<keyword evidence="2" id="KW-1185">Reference proteome</keyword>
<sequence>MLLLYPTAFSFSQAKFLSNFAFHLFWKIYALHGIRYMVAHADTVHLHVVVEALRYIT</sequence>
<dbReference type="AlphaFoldDB" id="A0A3P7TRK1"/>
<dbReference type="Proteomes" id="UP000280834">
    <property type="component" value="Unassembled WGS sequence"/>
</dbReference>
<gene>
    <name evidence="1" type="ORF">BTMF_LOCUS3658</name>
</gene>
<evidence type="ECO:0000313" key="1">
    <source>
        <dbReference type="EMBL" id="VDO15234.1"/>
    </source>
</evidence>
<evidence type="ECO:0000313" key="2">
    <source>
        <dbReference type="Proteomes" id="UP000280834"/>
    </source>
</evidence>
<organism evidence="1 2">
    <name type="scientific">Brugia timori</name>
    <dbReference type="NCBI Taxonomy" id="42155"/>
    <lineage>
        <taxon>Eukaryota</taxon>
        <taxon>Metazoa</taxon>
        <taxon>Ecdysozoa</taxon>
        <taxon>Nematoda</taxon>
        <taxon>Chromadorea</taxon>
        <taxon>Rhabditida</taxon>
        <taxon>Spirurina</taxon>
        <taxon>Spiruromorpha</taxon>
        <taxon>Filarioidea</taxon>
        <taxon>Onchocercidae</taxon>
        <taxon>Brugia</taxon>
    </lineage>
</organism>
<proteinExistence type="predicted"/>
<protein>
    <submittedName>
        <fullName evidence="1">Uncharacterized protein</fullName>
    </submittedName>
</protein>
<name>A0A3P7TRK1_9BILA</name>
<reference evidence="1 2" key="1">
    <citation type="submission" date="2018-11" db="EMBL/GenBank/DDBJ databases">
        <authorList>
            <consortium name="Pathogen Informatics"/>
        </authorList>
    </citation>
    <scope>NUCLEOTIDE SEQUENCE [LARGE SCALE GENOMIC DNA]</scope>
</reference>
<accession>A0A3P7TRK1</accession>
<dbReference type="EMBL" id="UZAG01003371">
    <property type="protein sequence ID" value="VDO15234.1"/>
    <property type="molecule type" value="Genomic_DNA"/>
</dbReference>